<gene>
    <name evidence="2" type="ORF">Daus18300_007153</name>
</gene>
<accession>A0ABR3WPQ5</accession>
<dbReference type="EMBL" id="JAWRVE010000061">
    <property type="protein sequence ID" value="KAL1865508.1"/>
    <property type="molecule type" value="Genomic_DNA"/>
</dbReference>
<evidence type="ECO:0000256" key="1">
    <source>
        <dbReference type="SAM" id="Coils"/>
    </source>
</evidence>
<evidence type="ECO:0000313" key="2">
    <source>
        <dbReference type="EMBL" id="KAL1865508.1"/>
    </source>
</evidence>
<comment type="caution">
    <text evidence="2">The sequence shown here is derived from an EMBL/GenBank/DDBJ whole genome shotgun (WGS) entry which is preliminary data.</text>
</comment>
<proteinExistence type="predicted"/>
<reference evidence="2 3" key="1">
    <citation type="journal article" date="2024" name="IMA Fungus">
        <title>IMA Genome - F19 : A genome assembly and annotation guide to empower mycologists, including annotated draft genome sequences of Ceratocystis pirilliformis, Diaporthe australafricana, Fusarium ophioides, Paecilomyces lecythidis, and Sporothrix stenoceras.</title>
        <authorList>
            <person name="Aylward J."/>
            <person name="Wilson A.M."/>
            <person name="Visagie C.M."/>
            <person name="Spraker J."/>
            <person name="Barnes I."/>
            <person name="Buitendag C."/>
            <person name="Ceriani C."/>
            <person name="Del Mar Angel L."/>
            <person name="du Plessis D."/>
            <person name="Fuchs T."/>
            <person name="Gasser K."/>
            <person name="Kramer D."/>
            <person name="Li W."/>
            <person name="Munsamy K."/>
            <person name="Piso A."/>
            <person name="Price J.L."/>
            <person name="Sonnekus B."/>
            <person name="Thomas C."/>
            <person name="van der Nest A."/>
            <person name="van Dijk A."/>
            <person name="van Heerden A."/>
            <person name="van Vuuren N."/>
            <person name="Yilmaz N."/>
            <person name="Duong T.A."/>
            <person name="van der Merwe N.A."/>
            <person name="Wingfield M.J."/>
            <person name="Wingfield B.D."/>
        </authorList>
    </citation>
    <scope>NUCLEOTIDE SEQUENCE [LARGE SCALE GENOMIC DNA]</scope>
    <source>
        <strain evidence="2 3">CMW 18300</strain>
    </source>
</reference>
<keyword evidence="3" id="KW-1185">Reference proteome</keyword>
<feature type="coiled-coil region" evidence="1">
    <location>
        <begin position="24"/>
        <end position="51"/>
    </location>
</feature>
<keyword evidence="1" id="KW-0175">Coiled coil</keyword>
<evidence type="ECO:0000313" key="3">
    <source>
        <dbReference type="Proteomes" id="UP001583177"/>
    </source>
</evidence>
<name>A0ABR3WPQ5_9PEZI</name>
<organism evidence="2 3">
    <name type="scientific">Diaporthe australafricana</name>
    <dbReference type="NCBI Taxonomy" id="127596"/>
    <lineage>
        <taxon>Eukaryota</taxon>
        <taxon>Fungi</taxon>
        <taxon>Dikarya</taxon>
        <taxon>Ascomycota</taxon>
        <taxon>Pezizomycotina</taxon>
        <taxon>Sordariomycetes</taxon>
        <taxon>Sordariomycetidae</taxon>
        <taxon>Diaporthales</taxon>
        <taxon>Diaporthaceae</taxon>
        <taxon>Diaporthe</taxon>
    </lineage>
</organism>
<sequence>MPGKKRAAADVEDSSEDEINVAQVIKTKAELDKIRKDREKKRAQIEAALDKKLNDLRARIEQSVAAHTQQLGDVHVQQVDQLLQAIEARDNILQAIGSKLSEMREMACHFATNLDQAYAYKMEKLERLAMHVKDERVHGNDRTKADAA</sequence>
<protein>
    <submittedName>
        <fullName evidence="2">Uncharacterized protein</fullName>
    </submittedName>
</protein>
<dbReference type="Proteomes" id="UP001583177">
    <property type="component" value="Unassembled WGS sequence"/>
</dbReference>